<dbReference type="InterPro" id="IPR052022">
    <property type="entry name" value="26kDa_periplasmic_antigen"/>
</dbReference>
<proteinExistence type="predicted"/>
<dbReference type="Gene3D" id="3.30.110.170">
    <property type="entry name" value="Protein of unknown function (DUF541), domain 1"/>
    <property type="match status" value="1"/>
</dbReference>
<keyword evidence="2" id="KW-1185">Reference proteome</keyword>
<comment type="caution">
    <text evidence="1">The sequence shown here is derived from an EMBL/GenBank/DDBJ whole genome shotgun (WGS) entry which is preliminary data.</text>
</comment>
<evidence type="ECO:0000313" key="2">
    <source>
        <dbReference type="Proteomes" id="UP000820669"/>
    </source>
</evidence>
<accession>A0ABX1SDG7</accession>
<dbReference type="RefSeq" id="WP_169382397.1">
    <property type="nucleotide sequence ID" value="NZ_JAAXLA010000029.1"/>
</dbReference>
<dbReference type="PANTHER" id="PTHR34387">
    <property type="entry name" value="SLR1258 PROTEIN"/>
    <property type="match status" value="1"/>
</dbReference>
<gene>
    <name evidence="1" type="ORF">HF526_16800</name>
</gene>
<organism evidence="1 2">
    <name type="scientific">Pseudonocardia acidicola</name>
    <dbReference type="NCBI Taxonomy" id="2724939"/>
    <lineage>
        <taxon>Bacteria</taxon>
        <taxon>Bacillati</taxon>
        <taxon>Actinomycetota</taxon>
        <taxon>Actinomycetes</taxon>
        <taxon>Pseudonocardiales</taxon>
        <taxon>Pseudonocardiaceae</taxon>
        <taxon>Pseudonocardia</taxon>
    </lineage>
</organism>
<dbReference type="PANTHER" id="PTHR34387:SF1">
    <property type="entry name" value="PERIPLASMIC IMMUNOGENIC PROTEIN"/>
    <property type="match status" value="1"/>
</dbReference>
<dbReference type="EMBL" id="JAAXLA010000029">
    <property type="protein sequence ID" value="NMH98954.1"/>
    <property type="molecule type" value="Genomic_DNA"/>
</dbReference>
<dbReference type="Proteomes" id="UP000820669">
    <property type="component" value="Unassembled WGS sequence"/>
</dbReference>
<dbReference type="Pfam" id="PF04402">
    <property type="entry name" value="SIMPL"/>
    <property type="match status" value="1"/>
</dbReference>
<evidence type="ECO:0000313" key="1">
    <source>
        <dbReference type="EMBL" id="NMH98954.1"/>
    </source>
</evidence>
<reference evidence="1 2" key="1">
    <citation type="submission" date="2020-04" db="EMBL/GenBank/DDBJ databases">
        <authorList>
            <person name="Klaysubun C."/>
            <person name="Duangmal K."/>
            <person name="Lipun K."/>
        </authorList>
    </citation>
    <scope>NUCLEOTIDE SEQUENCE [LARGE SCALE GENOMIC DNA]</scope>
    <source>
        <strain evidence="1 2">K10HN5</strain>
    </source>
</reference>
<dbReference type="Gene3D" id="3.30.70.2970">
    <property type="entry name" value="Protein of unknown function (DUF541), domain 2"/>
    <property type="match status" value="1"/>
</dbReference>
<sequence>MTATAPGAADRPEIITEGTGWFEQRADQAEIDVSFSATGKTRAAAVRELGRRVAAAEPVLSRPGLTVRHRRLWVHTDWRGSRTAGCRADEEIALLITEVESLEDVLGRLISTEPAAVNGPRWTLRDPSAALREAQQRAVADARDRAEGYAAALGGLLGPLRRLSEAPDHASPVAFRMAARAEAAVDVQELGLEPEPVRITARCTTSWSLLS</sequence>
<protein>
    <submittedName>
        <fullName evidence="1">SIMPL domain-containing protein</fullName>
    </submittedName>
</protein>
<name>A0ABX1SDG7_9PSEU</name>
<dbReference type="InterPro" id="IPR007497">
    <property type="entry name" value="SIMPL/DUF541"/>
</dbReference>